<reference evidence="1" key="1">
    <citation type="submission" date="2022-10" db="EMBL/GenBank/DDBJ databases">
        <title>Luteolibacter sp. GHJ8, whole genome shotgun sequencing project.</title>
        <authorList>
            <person name="Zhao G."/>
            <person name="Shen L."/>
        </authorList>
    </citation>
    <scope>NUCLEOTIDE SEQUENCE</scope>
    <source>
        <strain evidence="1">GHJ8</strain>
    </source>
</reference>
<dbReference type="Proteomes" id="UP001165653">
    <property type="component" value="Unassembled WGS sequence"/>
</dbReference>
<proteinExistence type="predicted"/>
<gene>
    <name evidence="1" type="ORF">OJ996_19855</name>
</gene>
<name>A0ABT3G7L7_9BACT</name>
<comment type="caution">
    <text evidence="1">The sequence shown here is derived from an EMBL/GenBank/DDBJ whole genome shotgun (WGS) entry which is preliminary data.</text>
</comment>
<accession>A0ABT3G7L7</accession>
<evidence type="ECO:0000313" key="2">
    <source>
        <dbReference type="Proteomes" id="UP001165653"/>
    </source>
</evidence>
<dbReference type="EMBL" id="JAPDDR010000011">
    <property type="protein sequence ID" value="MCW1915852.1"/>
    <property type="molecule type" value="Genomic_DNA"/>
</dbReference>
<sequence length="100" mass="11236">MKVLTLNGCYFGDMDAAVERFAGLFPNAEHRYMLFEDFPDMCIARIEPDPGVSEPDHARLLKQLEAVVADLRGYPIEGGELGPPIGEWKPRNADAWKQDD</sequence>
<organism evidence="1 2">
    <name type="scientific">Luteolibacter rhizosphaerae</name>
    <dbReference type="NCBI Taxonomy" id="2989719"/>
    <lineage>
        <taxon>Bacteria</taxon>
        <taxon>Pseudomonadati</taxon>
        <taxon>Verrucomicrobiota</taxon>
        <taxon>Verrucomicrobiia</taxon>
        <taxon>Verrucomicrobiales</taxon>
        <taxon>Verrucomicrobiaceae</taxon>
        <taxon>Luteolibacter</taxon>
    </lineage>
</organism>
<keyword evidence="2" id="KW-1185">Reference proteome</keyword>
<dbReference type="RefSeq" id="WP_264515414.1">
    <property type="nucleotide sequence ID" value="NZ_JAPDDR010000011.1"/>
</dbReference>
<protein>
    <submittedName>
        <fullName evidence="1">Uncharacterized protein</fullName>
    </submittedName>
</protein>
<evidence type="ECO:0000313" key="1">
    <source>
        <dbReference type="EMBL" id="MCW1915852.1"/>
    </source>
</evidence>